<gene>
    <name evidence="7" type="ORF">BSYN_08950</name>
</gene>
<keyword evidence="8" id="KW-1185">Reference proteome</keyword>
<proteinExistence type="inferred from homology"/>
<feature type="transmembrane region" description="Helical" evidence="5">
    <location>
        <begin position="398"/>
        <end position="421"/>
    </location>
</feature>
<protein>
    <recommendedName>
        <fullName evidence="6">LysM domain-containing protein</fullName>
    </recommendedName>
</protein>
<dbReference type="InterPro" id="IPR010992">
    <property type="entry name" value="IHF-like_DNA-bd_dom_sf"/>
</dbReference>
<dbReference type="PROSITE" id="PS51782">
    <property type="entry name" value="LYSM"/>
    <property type="match status" value="1"/>
</dbReference>
<dbReference type="InterPro" id="IPR036779">
    <property type="entry name" value="LysM_dom_sf"/>
</dbReference>
<keyword evidence="5" id="KW-0812">Transmembrane</keyword>
<dbReference type="RefSeq" id="WP_353333724.1">
    <property type="nucleotide sequence ID" value="NZ_AP028055.1"/>
</dbReference>
<evidence type="ECO:0000256" key="1">
    <source>
        <dbReference type="ARBA" id="ARBA00010529"/>
    </source>
</evidence>
<dbReference type="EMBL" id="AP028055">
    <property type="protein sequence ID" value="BEG98630.1"/>
    <property type="molecule type" value="Genomic_DNA"/>
</dbReference>
<organism evidence="7 8">
    <name type="scientific">Bacteroides sedimenti</name>
    <dbReference type="NCBI Taxonomy" id="2136147"/>
    <lineage>
        <taxon>Bacteria</taxon>
        <taxon>Pseudomonadati</taxon>
        <taxon>Bacteroidota</taxon>
        <taxon>Bacteroidia</taxon>
        <taxon>Bacteroidales</taxon>
        <taxon>Bacteroidaceae</taxon>
        <taxon>Bacteroides</taxon>
    </lineage>
</organism>
<evidence type="ECO:0000313" key="7">
    <source>
        <dbReference type="EMBL" id="BEG98630.1"/>
    </source>
</evidence>
<dbReference type="SUPFAM" id="SSF47729">
    <property type="entry name" value="IHF-like DNA-binding proteins"/>
    <property type="match status" value="1"/>
</dbReference>
<keyword evidence="5" id="KW-0472">Membrane</keyword>
<dbReference type="Gene3D" id="4.10.520.10">
    <property type="entry name" value="IHF-like DNA-binding proteins"/>
    <property type="match status" value="1"/>
</dbReference>
<comment type="similarity">
    <text evidence="1 3">Belongs to the bacterial histone-like protein family.</text>
</comment>
<dbReference type="PANTHER" id="PTHR33175:SF2">
    <property type="entry name" value="INTEGRATION HOST FACTOR SUBUNIT ALPHA"/>
    <property type="match status" value="1"/>
</dbReference>
<evidence type="ECO:0000256" key="5">
    <source>
        <dbReference type="SAM" id="Phobius"/>
    </source>
</evidence>
<dbReference type="PANTHER" id="PTHR33175">
    <property type="entry name" value="DNA-BINDING PROTEIN HU"/>
    <property type="match status" value="1"/>
</dbReference>
<feature type="domain" description="LysM" evidence="6">
    <location>
        <begin position="517"/>
        <end position="566"/>
    </location>
</feature>
<dbReference type="Pfam" id="PF00216">
    <property type="entry name" value="Bac_DNA_binding"/>
    <property type="match status" value="1"/>
</dbReference>
<dbReference type="InterPro" id="IPR018392">
    <property type="entry name" value="LysM"/>
</dbReference>
<sequence>MGERINIQNLIDLFAAKKGLTKKETESFLKEMFALIEQTLENDKYVKIKGFGTFKLIEVDSRESVNVNTGERFEIQGHTKISFTPDAVIRDQINKPFSHFETVILNEGVVFDDMNISEEEPDSDNETTVSEEMVMAGNTELSIDEPQAEEVLSERLVSDTEFKQEESTQTVEDTLTTENETIQEEVPVNAPAESAPIAVNTAKENITEVINTPEKIIDDAETPAEVAVASVTTDVKDNAEIPVEEANEPEKASSSNVEATPAEEVQTIASEEVVASNQQSTVPSEINPQDSIQKISAALSDAKAVLTSEEEAAAKTSVVKRADEKRTSATEEIIPAYPEKISVAAGPVYTKVTVSASVPVNETENTVSAETKSAVLPQETIKQDEEIEVTMPKQRNYAMYYFIGMITFLLLFVSSIFTFIYNPEFVMSLLPETTAENKVDSAKIAPVVVKKDTIHVKDSIPREEKKELKNEVAKMTQEAVRSNGQNKMDETVIHGKQTEQKNIKLNPADYKIVGTKGKYTVQEGESLVKISKLFYQSKDLWTLIVQHNPTAIKNPDYVPAGTVIRIPELQLKN</sequence>
<feature type="region of interest" description="Disordered" evidence="4">
    <location>
        <begin position="239"/>
        <end position="264"/>
    </location>
</feature>
<dbReference type="InterPro" id="IPR000119">
    <property type="entry name" value="Hist_DNA-bd"/>
</dbReference>
<reference evidence="7 8" key="1">
    <citation type="submission" date="2023-04" db="EMBL/GenBank/DDBJ databases">
        <title>Draft genome sequence of acteroides sedimenti strain YN3PY1.</title>
        <authorList>
            <person name="Yoshida N."/>
        </authorList>
    </citation>
    <scope>NUCLEOTIDE SEQUENCE [LARGE SCALE GENOMIC DNA]</scope>
    <source>
        <strain evidence="7 8">YN3PY1</strain>
    </source>
</reference>
<evidence type="ECO:0000313" key="8">
    <source>
        <dbReference type="Proteomes" id="UP001496674"/>
    </source>
</evidence>
<evidence type="ECO:0000259" key="6">
    <source>
        <dbReference type="PROSITE" id="PS51782"/>
    </source>
</evidence>
<dbReference type="SMART" id="SM00411">
    <property type="entry name" value="BHL"/>
    <property type="match status" value="1"/>
</dbReference>
<keyword evidence="5" id="KW-1133">Transmembrane helix</keyword>
<evidence type="ECO:0000256" key="2">
    <source>
        <dbReference type="ARBA" id="ARBA00023125"/>
    </source>
</evidence>
<dbReference type="Proteomes" id="UP001496674">
    <property type="component" value="Chromosome"/>
</dbReference>
<keyword evidence="2" id="KW-0238">DNA-binding</keyword>
<dbReference type="SMART" id="SM00257">
    <property type="entry name" value="LysM"/>
    <property type="match status" value="1"/>
</dbReference>
<dbReference type="Pfam" id="PF01476">
    <property type="entry name" value="LysM"/>
    <property type="match status" value="1"/>
</dbReference>
<dbReference type="Gene3D" id="3.10.350.10">
    <property type="entry name" value="LysM domain"/>
    <property type="match status" value="1"/>
</dbReference>
<accession>A0ABN6Z274</accession>
<evidence type="ECO:0000256" key="4">
    <source>
        <dbReference type="SAM" id="MobiDB-lite"/>
    </source>
</evidence>
<evidence type="ECO:0000256" key="3">
    <source>
        <dbReference type="RuleBase" id="RU003939"/>
    </source>
</evidence>
<name>A0ABN6Z274_9BACE</name>